<sequence>MNEFNLKTDSVASLKRILSREAEEEERYAAMDKLKIGMIGISGGAGVSFLTGCLARYLANTGKHEPAVVELGMGTLFDSYGMDRRFAGRPYFHFYKALEENRAVRGARNMDEGINWILNAPEEEGVLLNFEQKLRLVCHAKGDIILCDFSGAGEEDFALLHSMDQIITVIDPLPSKMLKGYETLCRIRALELRQMEILYVVNKLNRGVNRNQMWDFLKLKDPVVVPMINAESIYAAEYNCKIPFTLNDVKKILKEPFQEIVSKIKL</sequence>
<proteinExistence type="predicted"/>
<dbReference type="Proteomes" id="UP000594014">
    <property type="component" value="Chromosome"/>
</dbReference>
<evidence type="ECO:0000313" key="1">
    <source>
        <dbReference type="EMBL" id="QOX63300.1"/>
    </source>
</evidence>
<protein>
    <submittedName>
        <fullName evidence="1">Uncharacterized protein</fullName>
    </submittedName>
</protein>
<name>A0ACD1AAR6_9FIRM</name>
<reference evidence="1" key="1">
    <citation type="submission" date="2019-08" db="EMBL/GenBank/DDBJ databases">
        <title>Genome sequence of Clostridiales bacterium MT110.</title>
        <authorList>
            <person name="Cao J."/>
        </authorList>
    </citation>
    <scope>NUCLEOTIDE SEQUENCE</scope>
    <source>
        <strain evidence="1">MT110</strain>
    </source>
</reference>
<gene>
    <name evidence="1" type="ORF">FRZ06_08035</name>
</gene>
<organism evidence="1 2">
    <name type="scientific">Anoxybacterium hadale</name>
    <dbReference type="NCBI Taxonomy" id="3408580"/>
    <lineage>
        <taxon>Bacteria</taxon>
        <taxon>Bacillati</taxon>
        <taxon>Bacillota</taxon>
        <taxon>Clostridia</taxon>
        <taxon>Peptostreptococcales</taxon>
        <taxon>Anaerovoracaceae</taxon>
        <taxon>Anoxybacterium</taxon>
    </lineage>
</organism>
<dbReference type="EMBL" id="CP042469">
    <property type="protein sequence ID" value="QOX63300.1"/>
    <property type="molecule type" value="Genomic_DNA"/>
</dbReference>
<keyword evidence="2" id="KW-1185">Reference proteome</keyword>
<evidence type="ECO:0000313" key="2">
    <source>
        <dbReference type="Proteomes" id="UP000594014"/>
    </source>
</evidence>
<accession>A0ACD1AAR6</accession>